<proteinExistence type="predicted"/>
<comment type="caution">
    <text evidence="2">The sequence shown here is derived from an EMBL/GenBank/DDBJ whole genome shotgun (WGS) entry which is preliminary data.</text>
</comment>
<gene>
    <name evidence="2" type="ORF">ESB00_10380</name>
</gene>
<dbReference type="AlphaFoldDB" id="A0A4Q1CAZ0"/>
<reference evidence="2 3" key="1">
    <citation type="submission" date="2019-01" db="EMBL/GenBank/DDBJ databases">
        <title>Lacunisphaera sp. strain TWA-58.</title>
        <authorList>
            <person name="Chen W.-M."/>
        </authorList>
    </citation>
    <scope>NUCLEOTIDE SEQUENCE [LARGE SCALE GENOMIC DNA]</scope>
    <source>
        <strain evidence="2 3">TWA-58</strain>
    </source>
</reference>
<dbReference type="PANTHER" id="PTHR12110:SF21">
    <property type="entry name" value="XYLOSE ISOMERASE-LIKE TIM BARREL DOMAIN-CONTAINING PROTEIN"/>
    <property type="match status" value="1"/>
</dbReference>
<evidence type="ECO:0000313" key="3">
    <source>
        <dbReference type="Proteomes" id="UP000290218"/>
    </source>
</evidence>
<dbReference type="Proteomes" id="UP000290218">
    <property type="component" value="Unassembled WGS sequence"/>
</dbReference>
<dbReference type="Gene3D" id="3.20.20.150">
    <property type="entry name" value="Divalent-metal-dependent TIM barrel enzymes"/>
    <property type="match status" value="1"/>
</dbReference>
<organism evidence="2 3">
    <name type="scientific">Oleiharenicola lentus</name>
    <dbReference type="NCBI Taxonomy" id="2508720"/>
    <lineage>
        <taxon>Bacteria</taxon>
        <taxon>Pseudomonadati</taxon>
        <taxon>Verrucomicrobiota</taxon>
        <taxon>Opitutia</taxon>
        <taxon>Opitutales</taxon>
        <taxon>Opitutaceae</taxon>
        <taxon>Oleiharenicola</taxon>
    </lineage>
</organism>
<dbReference type="PANTHER" id="PTHR12110">
    <property type="entry name" value="HYDROXYPYRUVATE ISOMERASE"/>
    <property type="match status" value="1"/>
</dbReference>
<dbReference type="GO" id="GO:0016853">
    <property type="term" value="F:isomerase activity"/>
    <property type="evidence" value="ECO:0007669"/>
    <property type="project" value="UniProtKB-KW"/>
</dbReference>
<name>A0A4Q1CAZ0_9BACT</name>
<evidence type="ECO:0000259" key="1">
    <source>
        <dbReference type="Pfam" id="PF01261"/>
    </source>
</evidence>
<accession>A0A4Q1CAZ0</accession>
<dbReference type="Pfam" id="PF01261">
    <property type="entry name" value="AP_endonuc_2"/>
    <property type="match status" value="1"/>
</dbReference>
<sequence>MPYRRSISTLGCPEYSLEQVLALAERHRLDAVEIRALAGTIDVPAVLTEAYGTPAALAARLRSAPAPIVSLDTSLKLADNKQADRDEFLKFVPWAEACGVPWLRVFDGGKSANAATHRAMADTVTWWRAERKQHGWRTDIMIETHDALFTAATIHQFLSLAPGTAILWDSQHTWRNGGEEPLVTWPAIKPHVVHIHVKDSISKPSERHPFSYVLPGEGEFAMAPLRAALQADFTGCVSLEWEKLWHPYLAPLDDALAAAAKRNWW</sequence>
<protein>
    <submittedName>
        <fullName evidence="2">Sugar phosphate isomerase/epimerase</fullName>
    </submittedName>
</protein>
<dbReference type="OrthoDB" id="3185623at2"/>
<dbReference type="SUPFAM" id="SSF51658">
    <property type="entry name" value="Xylose isomerase-like"/>
    <property type="match status" value="1"/>
</dbReference>
<keyword evidence="2" id="KW-0413">Isomerase</keyword>
<dbReference type="RefSeq" id="WP_129047621.1">
    <property type="nucleotide sequence ID" value="NZ_SDHX01000001.1"/>
</dbReference>
<keyword evidence="3" id="KW-1185">Reference proteome</keyword>
<feature type="domain" description="Xylose isomerase-like TIM barrel" evidence="1">
    <location>
        <begin position="23"/>
        <end position="245"/>
    </location>
</feature>
<dbReference type="InterPro" id="IPR013022">
    <property type="entry name" value="Xyl_isomerase-like_TIM-brl"/>
</dbReference>
<evidence type="ECO:0000313" key="2">
    <source>
        <dbReference type="EMBL" id="RXK56255.1"/>
    </source>
</evidence>
<dbReference type="InterPro" id="IPR036237">
    <property type="entry name" value="Xyl_isomerase-like_sf"/>
</dbReference>
<dbReference type="EMBL" id="SDHX01000001">
    <property type="protein sequence ID" value="RXK56255.1"/>
    <property type="molecule type" value="Genomic_DNA"/>
</dbReference>
<dbReference type="InterPro" id="IPR050312">
    <property type="entry name" value="IolE/XylAMocC-like"/>
</dbReference>